<feature type="region of interest" description="Disordered" evidence="1">
    <location>
        <begin position="94"/>
        <end position="116"/>
    </location>
</feature>
<protein>
    <submittedName>
        <fullName evidence="2">Uncharacterized protein</fullName>
    </submittedName>
</protein>
<reference evidence="3" key="2">
    <citation type="submission" date="2008-08" db="EMBL/GenBank/DDBJ databases">
        <authorList>
            <consortium name="Diatom Consortium"/>
            <person name="Grigoriev I."/>
            <person name="Grimwood J."/>
            <person name="Kuo A."/>
            <person name="Otillar R.P."/>
            <person name="Salamov A."/>
            <person name="Detter J.C."/>
            <person name="Lindquist E."/>
            <person name="Shapiro H."/>
            <person name="Lucas S."/>
            <person name="Glavina del Rio T."/>
            <person name="Pitluck S."/>
            <person name="Rokhsar D."/>
            <person name="Bowler C."/>
        </authorList>
    </citation>
    <scope>GENOME REANNOTATION</scope>
    <source>
        <strain evidence="3">CCAP 1055/1</strain>
    </source>
</reference>
<dbReference type="EMBL" id="CM000625">
    <property type="protein sequence ID" value="EEC44127.1"/>
    <property type="molecule type" value="Genomic_DNA"/>
</dbReference>
<sequence length="140" mass="15531">MVDSDEDFSLGEEDKYTEYDGCTEKHALEDIGPEHKAKSVRLKSPKSSNQTRGRMPSTLECTNLARQFKEDIPMEEAADEALEMEEADDYDAYKAGLDEGIPPENYPDESGEESDVEDVFGAASNADLKENGDIKDTVQV</sequence>
<feature type="compositionally biased region" description="Acidic residues" evidence="1">
    <location>
        <begin position="1"/>
        <end position="11"/>
    </location>
</feature>
<dbReference type="AlphaFoldDB" id="B7GBI9"/>
<feature type="region of interest" description="Disordered" evidence="1">
    <location>
        <begin position="1"/>
        <end position="58"/>
    </location>
</feature>
<feature type="compositionally biased region" description="Basic and acidic residues" evidence="1">
    <location>
        <begin position="12"/>
        <end position="37"/>
    </location>
</feature>
<proteinExistence type="predicted"/>
<reference evidence="2 3" key="1">
    <citation type="journal article" date="2008" name="Nature">
        <title>The Phaeodactylum genome reveals the evolutionary history of diatom genomes.</title>
        <authorList>
            <person name="Bowler C."/>
            <person name="Allen A.E."/>
            <person name="Badger J.H."/>
            <person name="Grimwood J."/>
            <person name="Jabbari K."/>
            <person name="Kuo A."/>
            <person name="Maheswari U."/>
            <person name="Martens C."/>
            <person name="Maumus F."/>
            <person name="Otillar R.P."/>
            <person name="Rayko E."/>
            <person name="Salamov A."/>
            <person name="Vandepoele K."/>
            <person name="Beszteri B."/>
            <person name="Gruber A."/>
            <person name="Heijde M."/>
            <person name="Katinka M."/>
            <person name="Mock T."/>
            <person name="Valentin K."/>
            <person name="Verret F."/>
            <person name="Berges J.A."/>
            <person name="Brownlee C."/>
            <person name="Cadoret J.P."/>
            <person name="Chiovitti A."/>
            <person name="Choi C.J."/>
            <person name="Coesel S."/>
            <person name="De Martino A."/>
            <person name="Detter J.C."/>
            <person name="Durkin C."/>
            <person name="Falciatore A."/>
            <person name="Fournet J."/>
            <person name="Haruta M."/>
            <person name="Huysman M.J."/>
            <person name="Jenkins B.D."/>
            <person name="Jiroutova K."/>
            <person name="Jorgensen R.E."/>
            <person name="Joubert Y."/>
            <person name="Kaplan A."/>
            <person name="Kroger N."/>
            <person name="Kroth P.G."/>
            <person name="La Roche J."/>
            <person name="Lindquist E."/>
            <person name="Lommer M."/>
            <person name="Martin-Jezequel V."/>
            <person name="Lopez P.J."/>
            <person name="Lucas S."/>
            <person name="Mangogna M."/>
            <person name="McGinnis K."/>
            <person name="Medlin L.K."/>
            <person name="Montsant A."/>
            <person name="Oudot-Le Secq M.P."/>
            <person name="Napoli C."/>
            <person name="Obornik M."/>
            <person name="Parker M.S."/>
            <person name="Petit J.L."/>
            <person name="Porcel B.M."/>
            <person name="Poulsen N."/>
            <person name="Robison M."/>
            <person name="Rychlewski L."/>
            <person name="Rynearson T.A."/>
            <person name="Schmutz J."/>
            <person name="Shapiro H."/>
            <person name="Siaut M."/>
            <person name="Stanley M."/>
            <person name="Sussman M.R."/>
            <person name="Taylor A.R."/>
            <person name="Vardi A."/>
            <person name="von Dassow P."/>
            <person name="Vyverman W."/>
            <person name="Willis A."/>
            <person name="Wyrwicz L.S."/>
            <person name="Rokhsar D.S."/>
            <person name="Weissenbach J."/>
            <person name="Armbrust E.V."/>
            <person name="Green B.R."/>
            <person name="Van de Peer Y."/>
            <person name="Grigoriev I.V."/>
        </authorList>
    </citation>
    <scope>NUCLEOTIDE SEQUENCE [LARGE SCALE GENOMIC DNA]</scope>
    <source>
        <strain evidence="2 3">CCAP 1055/1</strain>
    </source>
</reference>
<dbReference type="RefSeq" id="XP_002184378.1">
    <property type="nucleotide sequence ID" value="XM_002184342.1"/>
</dbReference>
<dbReference type="PaxDb" id="2850-Phatr40472"/>
<gene>
    <name evidence="2" type="ORF">PHATRDRAFT_40472</name>
</gene>
<dbReference type="HOGENOM" id="CLU_1839069_0_0_1"/>
<evidence type="ECO:0000313" key="2">
    <source>
        <dbReference type="EMBL" id="EEC44127.1"/>
    </source>
</evidence>
<evidence type="ECO:0000256" key="1">
    <source>
        <dbReference type="SAM" id="MobiDB-lite"/>
    </source>
</evidence>
<dbReference type="InParanoid" id="B7GBI9"/>
<organism evidence="2 3">
    <name type="scientific">Phaeodactylum tricornutum (strain CCAP 1055/1)</name>
    <dbReference type="NCBI Taxonomy" id="556484"/>
    <lineage>
        <taxon>Eukaryota</taxon>
        <taxon>Sar</taxon>
        <taxon>Stramenopiles</taxon>
        <taxon>Ochrophyta</taxon>
        <taxon>Bacillariophyta</taxon>
        <taxon>Bacillariophyceae</taxon>
        <taxon>Bacillariophycidae</taxon>
        <taxon>Naviculales</taxon>
        <taxon>Phaeodactylaceae</taxon>
        <taxon>Phaeodactylum</taxon>
    </lineage>
</organism>
<dbReference type="Proteomes" id="UP000000759">
    <property type="component" value="Chromosome 23"/>
</dbReference>
<evidence type="ECO:0000313" key="3">
    <source>
        <dbReference type="Proteomes" id="UP000000759"/>
    </source>
</evidence>
<feature type="compositionally biased region" description="Acidic residues" evidence="1">
    <location>
        <begin position="106"/>
        <end position="116"/>
    </location>
</feature>
<name>B7GBI9_PHATC</name>
<accession>B7GBI9</accession>
<dbReference type="KEGG" id="pti:PHATRDRAFT_40472"/>
<dbReference type="GeneID" id="7198330"/>
<keyword evidence="3" id="KW-1185">Reference proteome</keyword>